<dbReference type="SUPFAM" id="SSF81296">
    <property type="entry name" value="E set domains"/>
    <property type="match status" value="1"/>
</dbReference>
<evidence type="ECO:0000313" key="5">
    <source>
        <dbReference type="EMBL" id="OIW16473.1"/>
    </source>
</evidence>
<keyword evidence="6" id="KW-1185">Reference proteome</keyword>
<dbReference type="Gramene" id="OIW16473">
    <property type="protein sequence ID" value="OIW16473"/>
    <property type="gene ID" value="TanjilG_00045"/>
</dbReference>
<reference evidence="5 6" key="1">
    <citation type="journal article" date="2017" name="Plant Biotechnol. J.">
        <title>A comprehensive draft genome sequence for lupin (Lupinus angustifolius), an emerging health food: insights into plant-microbe interactions and legume evolution.</title>
        <authorList>
            <person name="Hane J.K."/>
            <person name="Ming Y."/>
            <person name="Kamphuis L.G."/>
            <person name="Nelson M.N."/>
            <person name="Garg G."/>
            <person name="Atkins C.A."/>
            <person name="Bayer P.E."/>
            <person name="Bravo A."/>
            <person name="Bringans S."/>
            <person name="Cannon S."/>
            <person name="Edwards D."/>
            <person name="Foley R."/>
            <person name="Gao L.L."/>
            <person name="Harrison M.J."/>
            <person name="Huang W."/>
            <person name="Hurgobin B."/>
            <person name="Li S."/>
            <person name="Liu C.W."/>
            <person name="McGrath A."/>
            <person name="Morahan G."/>
            <person name="Murray J."/>
            <person name="Weller J."/>
            <person name="Jian J."/>
            <person name="Singh K.B."/>
        </authorList>
    </citation>
    <scope>NUCLEOTIDE SEQUENCE [LARGE SCALE GENOMIC DNA]</scope>
    <source>
        <strain evidence="6">cv. Tanjil</strain>
        <tissue evidence="5">Whole plant</tissue>
    </source>
</reference>
<organism evidence="5 6">
    <name type="scientific">Lupinus angustifolius</name>
    <name type="common">Narrow-leaved blue lupine</name>
    <dbReference type="NCBI Taxonomy" id="3871"/>
    <lineage>
        <taxon>Eukaryota</taxon>
        <taxon>Viridiplantae</taxon>
        <taxon>Streptophyta</taxon>
        <taxon>Embryophyta</taxon>
        <taxon>Tracheophyta</taxon>
        <taxon>Spermatophyta</taxon>
        <taxon>Magnoliopsida</taxon>
        <taxon>eudicotyledons</taxon>
        <taxon>Gunneridae</taxon>
        <taxon>Pentapetalae</taxon>
        <taxon>rosids</taxon>
        <taxon>fabids</taxon>
        <taxon>Fabales</taxon>
        <taxon>Fabaceae</taxon>
        <taxon>Papilionoideae</taxon>
        <taxon>50 kb inversion clade</taxon>
        <taxon>genistoids sensu lato</taxon>
        <taxon>core genistoids</taxon>
        <taxon>Genisteae</taxon>
        <taxon>Lupinus</taxon>
    </lineage>
</organism>
<dbReference type="InterPro" id="IPR013783">
    <property type="entry name" value="Ig-like_fold"/>
</dbReference>
<dbReference type="InterPro" id="IPR009880">
    <property type="entry name" value="Glyoxal_oxidase_N"/>
</dbReference>
<dbReference type="PANTHER" id="PTHR32208:SF100">
    <property type="entry name" value="GLYOXAL OXIDASE AMINO-TERMINAL PROTEIN"/>
    <property type="match status" value="1"/>
</dbReference>
<dbReference type="STRING" id="3871.A0A394CZH7"/>
<dbReference type="EMBL" id="MLAU01000272">
    <property type="protein sequence ID" value="OIW16473.1"/>
    <property type="molecule type" value="Genomic_DNA"/>
</dbReference>
<dbReference type="Pfam" id="PF07250">
    <property type="entry name" value="Glyoxal_oxid_N"/>
    <property type="match status" value="1"/>
</dbReference>
<sequence length="627" mass="69960">MTQMIKVLFITTLLFLAVDAKHKLRRKNYKLPTNGKIQQTPYFRFLPYQDEKIPFNPEADNKIPGEKKGDFEDTIGDANIPENEGLAKPDFEIESDGHWDLINQNSGVSAMHINLLPTNKIIVFDSKIYKPSRLNLAPGMPCVPYKDDQTKEDKLDCAAHSMEYDIETNEVRPIAVAAGDPWCSCGGLAPDGTFVSAGGFGDGGKTLRYIGGGQCQGPKDQCAWREYDNLLVDVRWYASQLLLPNGNFILVGGRRSFSYEYIPKEGVASKKSFFFPFLYETSDIDENNLYPFVHLSTDGNVFIFSNNRSLLLNPTTNKVVRTFPVLRGGSRNYPASGMSALLPIDLNAAEDANNIMAEVIVCGGNVPDAFQLAETKKTFLPALDDCNRLIITDPKPKWDTELMPSKRTMGDALVLPNGQILFINGAQKGTAAWWDADEPNYTPVIYNPEKPKGKRFKVLKASEIARMYHSTSAVLPNGKIWVGGSNTHNNYRNLDRFPTETRVEAFSPPYLNKDFDKYRPTIDETTLTKKLKYGDLIELEFSVEDGAELTKNDIKVTMYSPPFTTHGVSMGQKLLILKNDGIINVSKGTFRIKVVAPPSNVVAPPGYYLLFVVHRGLPSKGAWVHIQ</sequence>
<protein>
    <recommendedName>
        <fullName evidence="7">Galactose oxidase-like Early set domain-containing protein</fullName>
    </recommendedName>
</protein>
<dbReference type="InterPro" id="IPR037293">
    <property type="entry name" value="Gal_Oxidase_central_sf"/>
</dbReference>
<dbReference type="InterPro" id="IPR011043">
    <property type="entry name" value="Gal_Oxase/kelch_b-propeller"/>
</dbReference>
<feature type="domain" description="Galactose oxidase-like Early set" evidence="4">
    <location>
        <begin position="519"/>
        <end position="626"/>
    </location>
</feature>
<keyword evidence="1 2" id="KW-0732">Signal</keyword>
<feature type="domain" description="Glyoxal oxidase N-terminal" evidence="3">
    <location>
        <begin position="111"/>
        <end position="510"/>
    </location>
</feature>
<dbReference type="SUPFAM" id="SSF50965">
    <property type="entry name" value="Galactose oxidase, central domain"/>
    <property type="match status" value="1"/>
</dbReference>
<feature type="signal peptide" evidence="2">
    <location>
        <begin position="1"/>
        <end position="20"/>
    </location>
</feature>
<evidence type="ECO:0000256" key="2">
    <source>
        <dbReference type="SAM" id="SignalP"/>
    </source>
</evidence>
<dbReference type="InterPro" id="IPR014756">
    <property type="entry name" value="Ig_E-set"/>
</dbReference>
<evidence type="ECO:0000313" key="6">
    <source>
        <dbReference type="Proteomes" id="UP000188354"/>
    </source>
</evidence>
<dbReference type="OrthoDB" id="2019572at2759"/>
<accession>A0A394CZH7</accession>
<gene>
    <name evidence="5" type="ORF">TanjilG_00045</name>
</gene>
<dbReference type="Pfam" id="PF09118">
    <property type="entry name" value="GO-like_E_set"/>
    <property type="match status" value="1"/>
</dbReference>
<proteinExistence type="predicted"/>
<evidence type="ECO:0008006" key="7">
    <source>
        <dbReference type="Google" id="ProtNLM"/>
    </source>
</evidence>
<dbReference type="InterPro" id="IPR015202">
    <property type="entry name" value="GO-like_E_set"/>
</dbReference>
<dbReference type="Proteomes" id="UP000188354">
    <property type="component" value="Unassembled WGS sequence"/>
</dbReference>
<dbReference type="CDD" id="cd02851">
    <property type="entry name" value="E_set_GO_C"/>
    <property type="match status" value="1"/>
</dbReference>
<dbReference type="Gene3D" id="2.130.10.80">
    <property type="entry name" value="Galactose oxidase/kelch, beta-propeller"/>
    <property type="match status" value="1"/>
</dbReference>
<dbReference type="KEGG" id="lang:109336851"/>
<name>A0A394CZH7_LUPAN</name>
<dbReference type="Gene3D" id="2.60.40.10">
    <property type="entry name" value="Immunoglobulins"/>
    <property type="match status" value="1"/>
</dbReference>
<dbReference type="PANTHER" id="PTHR32208">
    <property type="entry name" value="SECRETED PROTEIN-RELATED"/>
    <property type="match status" value="1"/>
</dbReference>
<comment type="caution">
    <text evidence="5">The sequence shown here is derived from an EMBL/GenBank/DDBJ whole genome shotgun (WGS) entry which is preliminary data.</text>
</comment>
<feature type="chain" id="PRO_5017344288" description="Galactose oxidase-like Early set domain-containing protein" evidence="2">
    <location>
        <begin position="21"/>
        <end position="627"/>
    </location>
</feature>
<evidence type="ECO:0000259" key="4">
    <source>
        <dbReference type="Pfam" id="PF09118"/>
    </source>
</evidence>
<dbReference type="AlphaFoldDB" id="A0A394CZH7"/>
<evidence type="ECO:0000259" key="3">
    <source>
        <dbReference type="Pfam" id="PF07250"/>
    </source>
</evidence>
<evidence type="ECO:0000256" key="1">
    <source>
        <dbReference type="ARBA" id="ARBA00022729"/>
    </source>
</evidence>